<dbReference type="AlphaFoldDB" id="A0A212LNZ5"/>
<dbReference type="PANTHER" id="PTHR30055:SF175">
    <property type="entry name" value="HTH-TYPE TRANSCRIPTIONAL REPRESSOR KSTR2"/>
    <property type="match status" value="1"/>
</dbReference>
<protein>
    <submittedName>
        <fullName evidence="7">Transcriptional regulator, TetR family</fullName>
    </submittedName>
</protein>
<evidence type="ECO:0000259" key="6">
    <source>
        <dbReference type="PROSITE" id="PS50977"/>
    </source>
</evidence>
<evidence type="ECO:0000256" key="1">
    <source>
        <dbReference type="ARBA" id="ARBA00022491"/>
    </source>
</evidence>
<dbReference type="InterPro" id="IPR023772">
    <property type="entry name" value="DNA-bd_HTH_TetR-type_CS"/>
</dbReference>
<dbReference type="PROSITE" id="PS50977">
    <property type="entry name" value="HTH_TETR_2"/>
    <property type="match status" value="1"/>
</dbReference>
<dbReference type="SUPFAM" id="SSF46689">
    <property type="entry name" value="Homeodomain-like"/>
    <property type="match status" value="1"/>
</dbReference>
<accession>A0A212LNZ5</accession>
<evidence type="ECO:0000256" key="3">
    <source>
        <dbReference type="ARBA" id="ARBA00023125"/>
    </source>
</evidence>
<dbReference type="InterPro" id="IPR001647">
    <property type="entry name" value="HTH_TetR"/>
</dbReference>
<dbReference type="RefSeq" id="WP_288183409.1">
    <property type="nucleotide sequence ID" value="NZ_LT608335.1"/>
</dbReference>
<keyword evidence="4" id="KW-0804">Transcription</keyword>
<dbReference type="Gene3D" id="1.10.357.10">
    <property type="entry name" value="Tetracycline Repressor, domain 2"/>
    <property type="match status" value="1"/>
</dbReference>
<evidence type="ECO:0000313" key="7">
    <source>
        <dbReference type="EMBL" id="SCM79139.1"/>
    </source>
</evidence>
<feature type="DNA-binding region" description="H-T-H motif" evidence="5">
    <location>
        <begin position="21"/>
        <end position="40"/>
    </location>
</feature>
<sequence length="187" mass="21387">MRDRILMAAIEEINYHGVRFTMSDLAKRLSVSKTSIYEHFSSKSELIHNILISVTQDIQQQEQAICNDAALTFAEKIAAILKVAPTMLGSINNFRLKDDLQLYYPNEFQITQKFNEERQERFLSLIVQGIETKALRPINTKVLRQIIASTLDDLFSYRFLSESNMTIPDALTAMSDILVNGLLPKEE</sequence>
<keyword evidence="2" id="KW-0805">Transcription regulation</keyword>
<dbReference type="PRINTS" id="PR00455">
    <property type="entry name" value="HTHTETR"/>
</dbReference>
<reference evidence="7" key="1">
    <citation type="submission" date="2016-08" db="EMBL/GenBank/DDBJ databases">
        <authorList>
            <person name="Seilhamer J.J."/>
        </authorList>
    </citation>
    <scope>NUCLEOTIDE SEQUENCE</scope>
    <source>
        <strain evidence="7">86</strain>
    </source>
</reference>
<keyword evidence="1" id="KW-0678">Repressor</keyword>
<dbReference type="Pfam" id="PF00440">
    <property type="entry name" value="TetR_N"/>
    <property type="match status" value="1"/>
</dbReference>
<evidence type="ECO:0000256" key="5">
    <source>
        <dbReference type="PROSITE-ProRule" id="PRU00335"/>
    </source>
</evidence>
<organism evidence="7">
    <name type="scientific">uncultured Sporomusa sp</name>
    <dbReference type="NCBI Taxonomy" id="307249"/>
    <lineage>
        <taxon>Bacteria</taxon>
        <taxon>Bacillati</taxon>
        <taxon>Bacillota</taxon>
        <taxon>Negativicutes</taxon>
        <taxon>Selenomonadales</taxon>
        <taxon>Sporomusaceae</taxon>
        <taxon>Sporomusa</taxon>
        <taxon>environmental samples</taxon>
    </lineage>
</organism>
<proteinExistence type="predicted"/>
<evidence type="ECO:0000256" key="4">
    <source>
        <dbReference type="ARBA" id="ARBA00023163"/>
    </source>
</evidence>
<dbReference type="GO" id="GO:0000976">
    <property type="term" value="F:transcription cis-regulatory region binding"/>
    <property type="evidence" value="ECO:0007669"/>
    <property type="project" value="TreeGrafter"/>
</dbReference>
<name>A0A212LNZ5_9FIRM</name>
<dbReference type="GO" id="GO:0003700">
    <property type="term" value="F:DNA-binding transcription factor activity"/>
    <property type="evidence" value="ECO:0007669"/>
    <property type="project" value="TreeGrafter"/>
</dbReference>
<dbReference type="PANTHER" id="PTHR30055">
    <property type="entry name" value="HTH-TYPE TRANSCRIPTIONAL REGULATOR RUTR"/>
    <property type="match status" value="1"/>
</dbReference>
<dbReference type="InterPro" id="IPR050109">
    <property type="entry name" value="HTH-type_TetR-like_transc_reg"/>
</dbReference>
<dbReference type="InterPro" id="IPR036271">
    <property type="entry name" value="Tet_transcr_reg_TetR-rel_C_sf"/>
</dbReference>
<dbReference type="SUPFAM" id="SSF48498">
    <property type="entry name" value="Tetracyclin repressor-like, C-terminal domain"/>
    <property type="match status" value="1"/>
</dbReference>
<feature type="domain" description="HTH tetR-type" evidence="6">
    <location>
        <begin position="1"/>
        <end position="58"/>
    </location>
</feature>
<keyword evidence="3 5" id="KW-0238">DNA-binding</keyword>
<dbReference type="EMBL" id="FMJE01000002">
    <property type="protein sequence ID" value="SCM79139.1"/>
    <property type="molecule type" value="Genomic_DNA"/>
</dbReference>
<dbReference type="Gene3D" id="1.10.10.60">
    <property type="entry name" value="Homeodomain-like"/>
    <property type="match status" value="1"/>
</dbReference>
<evidence type="ECO:0000256" key="2">
    <source>
        <dbReference type="ARBA" id="ARBA00023015"/>
    </source>
</evidence>
<dbReference type="PROSITE" id="PS01081">
    <property type="entry name" value="HTH_TETR_1"/>
    <property type="match status" value="1"/>
</dbReference>
<dbReference type="InterPro" id="IPR009057">
    <property type="entry name" value="Homeodomain-like_sf"/>
</dbReference>
<gene>
    <name evidence="7" type="ORF">KL86SPO_20418</name>
</gene>